<evidence type="ECO:0000256" key="1">
    <source>
        <dbReference type="SAM" id="Phobius"/>
    </source>
</evidence>
<dbReference type="VEuPathDB" id="PlasmoDB:PRG01_1476700"/>
<feature type="transmembrane region" description="Helical" evidence="1">
    <location>
        <begin position="218"/>
        <end position="240"/>
    </location>
</feature>
<feature type="transmembrane region" description="Helical" evidence="1">
    <location>
        <begin position="246"/>
        <end position="265"/>
    </location>
</feature>
<keyword evidence="2" id="KW-0732">Signal</keyword>
<keyword evidence="1" id="KW-0472">Membrane</keyword>
<feature type="chain" id="PRO_5015185210" evidence="2">
    <location>
        <begin position="26"/>
        <end position="283"/>
    </location>
</feature>
<dbReference type="EMBL" id="LT969577">
    <property type="protein sequence ID" value="SOV83654.1"/>
    <property type="molecule type" value="Genomic_DNA"/>
</dbReference>
<feature type="transmembrane region" description="Helical" evidence="1">
    <location>
        <begin position="190"/>
        <end position="211"/>
    </location>
</feature>
<sequence>MIYFNNRKLFLFITFWILYLKNKVGQKYMKNERSLFTYFGRWEFKNIYKLMYTECIHRRILLEFDSENSNVNGKMKFNYSSHEIKENEENADRENIYQIINETMEKFDTWKYASSERNANNEYVDLKKNKTISKLYDKISIFEIKNKIFKKIMNYLNKKYKQIYYKQKIKEIFHKVMKDKKKKIYSLPKGLRYAAIGIVMIISFILILKVLYLSKSAFGVTTIPLSIATLLYGKCVVTTINNPPVFIFITVTIIILFILLMFLLYKIFIQNKYEDDLYDEELE</sequence>
<evidence type="ECO:0000256" key="2">
    <source>
        <dbReference type="SAM" id="SignalP"/>
    </source>
</evidence>
<dbReference type="OrthoDB" id="10517716at2759"/>
<keyword evidence="1" id="KW-1133">Transmembrane helix</keyword>
<dbReference type="AlphaFoldDB" id="A0A2P9DRT6"/>
<proteinExistence type="predicted"/>
<dbReference type="VEuPathDB" id="PlasmoDB:PRCDC_1475900"/>
<accession>A0A2P9DRT6</accession>
<keyword evidence="1" id="KW-0812">Transmembrane</keyword>
<evidence type="ECO:0000313" key="4">
    <source>
        <dbReference type="Proteomes" id="UP000240500"/>
    </source>
</evidence>
<organism evidence="3 4">
    <name type="scientific">Plasmodium reichenowi</name>
    <dbReference type="NCBI Taxonomy" id="5854"/>
    <lineage>
        <taxon>Eukaryota</taxon>
        <taxon>Sar</taxon>
        <taxon>Alveolata</taxon>
        <taxon>Apicomplexa</taxon>
        <taxon>Aconoidasida</taxon>
        <taxon>Haemosporida</taxon>
        <taxon>Plasmodiidae</taxon>
        <taxon>Plasmodium</taxon>
        <taxon>Plasmodium (Laverania)</taxon>
    </lineage>
</organism>
<evidence type="ECO:0000313" key="3">
    <source>
        <dbReference type="EMBL" id="SOV83654.1"/>
    </source>
</evidence>
<dbReference type="Proteomes" id="UP000240500">
    <property type="component" value="Chromosome 14"/>
</dbReference>
<reference evidence="3 4" key="1">
    <citation type="submission" date="2016-09" db="EMBL/GenBank/DDBJ databases">
        <authorList>
            <consortium name="Pathogen Informatics"/>
        </authorList>
    </citation>
    <scope>NUCLEOTIDE SEQUENCE [LARGE SCALE GENOMIC DNA]</scope>
</reference>
<feature type="signal peptide" evidence="2">
    <location>
        <begin position="1"/>
        <end position="25"/>
    </location>
</feature>
<gene>
    <name evidence="3" type="ORF">PRG01_1476700</name>
</gene>
<protein>
    <submittedName>
        <fullName evidence="3">Uncharacterized protein</fullName>
    </submittedName>
</protein>
<name>A0A2P9DRT6_PLARE</name>